<sequence>MDTSGAAREIPFSNEEALALFLDLKLSKAHETGATVKLQSLLDHTATRIVKAINEEDVSKFSENLELIGKWGCDGSSGQAQYKQAFLSPSQSDSHMFMCPFVPIQIKDDQGSIFWTNKQPSSTKFCRPISFEYVKETPEVSKKYVEDINGQILNLQEFTAHKDDKIFRIKYNLLSTMVDGKVVQVMTNTSLSACCPICKASPKDMNILTKISQRTISQEALQYGLSSLHAWIRFMECILHVAYKIQIKCWSARTEEHKLIKNKEKQRIQEEFRTQTGLLIDMPKQGSGNTNDGNNARRFFEDPELTASITKVDVELIRRFATILKALASGREINGDMFEAYAMETAELFVSLYNWFYMPSSVHKILIHGRKFIEHFYVPIGQLSEEAQEARNKDYKSIRESHTRKISRKATNEDLINLLLATSDPVISAKRVFNAKKNNSTLDVDVLKLLI</sequence>
<reference evidence="1" key="1">
    <citation type="submission" date="2021-12" db="EMBL/GenBank/DDBJ databases">
        <authorList>
            <person name="King R."/>
        </authorList>
    </citation>
    <scope>NUCLEOTIDE SEQUENCE</scope>
</reference>
<proteinExistence type="predicted"/>
<dbReference type="Proteomes" id="UP001154078">
    <property type="component" value="Chromosome 7"/>
</dbReference>
<dbReference type="EMBL" id="OV121138">
    <property type="protein sequence ID" value="CAH0560538.1"/>
    <property type="molecule type" value="Genomic_DNA"/>
</dbReference>
<dbReference type="AlphaFoldDB" id="A0A9P0BB51"/>
<gene>
    <name evidence="1" type="ORF">MELIAE_LOCUS10273</name>
</gene>
<evidence type="ECO:0000313" key="2">
    <source>
        <dbReference type="Proteomes" id="UP001154078"/>
    </source>
</evidence>
<evidence type="ECO:0000313" key="1">
    <source>
        <dbReference type="EMBL" id="CAH0560538.1"/>
    </source>
</evidence>
<keyword evidence="2" id="KW-1185">Reference proteome</keyword>
<dbReference type="OrthoDB" id="7450257at2759"/>
<accession>A0A9P0BB51</accession>
<name>A0A9P0BB51_BRAAE</name>
<organism evidence="1 2">
    <name type="scientific">Brassicogethes aeneus</name>
    <name type="common">Rape pollen beetle</name>
    <name type="synonym">Meligethes aeneus</name>
    <dbReference type="NCBI Taxonomy" id="1431903"/>
    <lineage>
        <taxon>Eukaryota</taxon>
        <taxon>Metazoa</taxon>
        <taxon>Ecdysozoa</taxon>
        <taxon>Arthropoda</taxon>
        <taxon>Hexapoda</taxon>
        <taxon>Insecta</taxon>
        <taxon>Pterygota</taxon>
        <taxon>Neoptera</taxon>
        <taxon>Endopterygota</taxon>
        <taxon>Coleoptera</taxon>
        <taxon>Polyphaga</taxon>
        <taxon>Cucujiformia</taxon>
        <taxon>Nitidulidae</taxon>
        <taxon>Meligethinae</taxon>
        <taxon>Brassicogethes</taxon>
    </lineage>
</organism>
<protein>
    <submittedName>
        <fullName evidence="1">Uncharacterized protein</fullName>
    </submittedName>
</protein>